<keyword evidence="1" id="KW-1185">Reference proteome</keyword>
<evidence type="ECO:0000313" key="1">
    <source>
        <dbReference type="Proteomes" id="UP000036681"/>
    </source>
</evidence>
<sequence>MLLPTGIPFCVDSLKFYTERGSATMEEACGLEPCPTSVGRRPCAGRLLLPCDLIEKLKFGGRQDGTAAFRTACGRPCAGRLLLPCDLMEKLKFGGRQDGTAAFRTACGGSATMEEACGLEPCPTSVGRRPCAGRLLLPCDLIEKLKFGGRQDGTAAFRTASFPYMELGGKNHQLIRSYEKSRQRTTLSKPSEELCEKRFTFYCPTSLLTINLQWKRPGETTYDTRGCCQGYYISEGICKKIK</sequence>
<protein>
    <submittedName>
        <fullName evidence="2">ADAMTS cysteine-rich domain-containing protein</fullName>
    </submittedName>
</protein>
<proteinExistence type="predicted"/>
<reference evidence="2" key="1">
    <citation type="submission" date="2017-02" db="UniProtKB">
        <authorList>
            <consortium name="WormBaseParasite"/>
        </authorList>
    </citation>
    <scope>IDENTIFICATION</scope>
</reference>
<evidence type="ECO:0000313" key="2">
    <source>
        <dbReference type="WBParaSite" id="ALUE_0001971001-mRNA-1"/>
    </source>
</evidence>
<organism evidence="1 2">
    <name type="scientific">Ascaris lumbricoides</name>
    <name type="common">Giant roundworm</name>
    <dbReference type="NCBI Taxonomy" id="6252"/>
    <lineage>
        <taxon>Eukaryota</taxon>
        <taxon>Metazoa</taxon>
        <taxon>Ecdysozoa</taxon>
        <taxon>Nematoda</taxon>
        <taxon>Chromadorea</taxon>
        <taxon>Rhabditida</taxon>
        <taxon>Spirurina</taxon>
        <taxon>Ascaridomorpha</taxon>
        <taxon>Ascaridoidea</taxon>
        <taxon>Ascarididae</taxon>
        <taxon>Ascaris</taxon>
    </lineage>
</organism>
<accession>A0A0M3ILT2</accession>
<dbReference type="AlphaFoldDB" id="A0A0M3ILT2"/>
<name>A0A0M3ILT2_ASCLU</name>
<dbReference type="WBParaSite" id="ALUE_0001971001-mRNA-1">
    <property type="protein sequence ID" value="ALUE_0001971001-mRNA-1"/>
    <property type="gene ID" value="ALUE_0001971001"/>
</dbReference>
<dbReference type="Proteomes" id="UP000036681">
    <property type="component" value="Unplaced"/>
</dbReference>